<evidence type="ECO:0000313" key="2">
    <source>
        <dbReference type="EMBL" id="KAK9840183.1"/>
    </source>
</evidence>
<accession>A0AAW1S3K5</accession>
<reference evidence="2 3" key="1">
    <citation type="journal article" date="2024" name="Nat. Commun.">
        <title>Phylogenomics reveals the evolutionary origins of lichenization in chlorophyte algae.</title>
        <authorList>
            <person name="Puginier C."/>
            <person name="Libourel C."/>
            <person name="Otte J."/>
            <person name="Skaloud P."/>
            <person name="Haon M."/>
            <person name="Grisel S."/>
            <person name="Petersen M."/>
            <person name="Berrin J.G."/>
            <person name="Delaux P.M."/>
            <person name="Dal Grande F."/>
            <person name="Keller J."/>
        </authorList>
    </citation>
    <scope>NUCLEOTIDE SEQUENCE [LARGE SCALE GENOMIC DNA]</scope>
    <source>
        <strain evidence="2 3">SAG 2145</strain>
    </source>
</reference>
<evidence type="ECO:0000313" key="3">
    <source>
        <dbReference type="Proteomes" id="UP001438707"/>
    </source>
</evidence>
<sequence length="362" mass="40216">MGGHGGLNILPQKRWNVYGRDNRLKVARDEEKYNAEQKIKQDAHTQAEQQHRRDQLLERARRRDPESRLADPDPAMGLPQHASGPAVQELTPDAEAAKSLQPTASQQAGTQLEPAKASMDLVAGSAAPGAGMLQHVNFFQDFERREAHPENKKEKKDEQRRRGNPETQTSDARFDAQFRLANGLYGKQNMPWYSKAGSTLPGPEEGTTIHADESAAEMLRENGLLRIGGPQPVDSAAAAPTSGTLKKEKKRHKETSRHKHARKHKADTKSNGSRHSKAKKRRRSSSSSSNSDAEEADISRKAGKGNGSAPGHKKEKLEQLRAQRVEREEAERKRQRQALAAELPTDSRPNRRYHSGFGNAAR</sequence>
<dbReference type="Proteomes" id="UP001438707">
    <property type="component" value="Unassembled WGS sequence"/>
</dbReference>
<comment type="caution">
    <text evidence="2">The sequence shown here is derived from an EMBL/GenBank/DDBJ whole genome shotgun (WGS) entry which is preliminary data.</text>
</comment>
<feature type="compositionally biased region" description="Basic and acidic residues" evidence="1">
    <location>
        <begin position="32"/>
        <end position="71"/>
    </location>
</feature>
<dbReference type="EMBL" id="JALJOS010000004">
    <property type="protein sequence ID" value="KAK9840183.1"/>
    <property type="molecule type" value="Genomic_DNA"/>
</dbReference>
<organism evidence="2 3">
    <name type="scientific">Apatococcus lobatus</name>
    <dbReference type="NCBI Taxonomy" id="904363"/>
    <lineage>
        <taxon>Eukaryota</taxon>
        <taxon>Viridiplantae</taxon>
        <taxon>Chlorophyta</taxon>
        <taxon>core chlorophytes</taxon>
        <taxon>Trebouxiophyceae</taxon>
        <taxon>Chlorellales</taxon>
        <taxon>Chlorellaceae</taxon>
        <taxon>Apatococcus</taxon>
    </lineage>
</organism>
<protein>
    <recommendedName>
        <fullName evidence="4">CBF1-interacting co-repressor CIR N-terminal domain-containing protein</fullName>
    </recommendedName>
</protein>
<feature type="region of interest" description="Disordered" evidence="1">
    <location>
        <begin position="32"/>
        <end position="120"/>
    </location>
</feature>
<feature type="region of interest" description="Disordered" evidence="1">
    <location>
        <begin position="138"/>
        <end position="362"/>
    </location>
</feature>
<evidence type="ECO:0000256" key="1">
    <source>
        <dbReference type="SAM" id="MobiDB-lite"/>
    </source>
</evidence>
<dbReference type="AlphaFoldDB" id="A0AAW1S3K5"/>
<dbReference type="PANTHER" id="PTHR22093:SF0">
    <property type="entry name" value="LEUKOCYTE RECEPTOR CLUSTER MEMBER 1"/>
    <property type="match status" value="1"/>
</dbReference>
<dbReference type="InterPro" id="IPR039875">
    <property type="entry name" value="LENG1-like"/>
</dbReference>
<feature type="compositionally biased region" description="Basic residues" evidence="1">
    <location>
        <begin position="247"/>
        <end position="284"/>
    </location>
</feature>
<feature type="compositionally biased region" description="Polar residues" evidence="1">
    <location>
        <begin position="100"/>
        <end position="110"/>
    </location>
</feature>
<feature type="compositionally biased region" description="Basic and acidic residues" evidence="1">
    <location>
        <begin position="315"/>
        <end position="332"/>
    </location>
</feature>
<name>A0AAW1S3K5_9CHLO</name>
<dbReference type="PANTHER" id="PTHR22093">
    <property type="entry name" value="LEUKOCYTE RECEPTOR CLUSTER LRC MEMBER 1"/>
    <property type="match status" value="1"/>
</dbReference>
<gene>
    <name evidence="2" type="ORF">WJX74_004931</name>
</gene>
<keyword evidence="3" id="KW-1185">Reference proteome</keyword>
<evidence type="ECO:0008006" key="4">
    <source>
        <dbReference type="Google" id="ProtNLM"/>
    </source>
</evidence>
<feature type="compositionally biased region" description="Basic and acidic residues" evidence="1">
    <location>
        <begin position="141"/>
        <end position="164"/>
    </location>
</feature>
<proteinExistence type="predicted"/>